<sequence>MRIISLRMYADPPIVDAANDALWAAIAMRLAARGIDAPPELDRSGDFDAAWLAPDLLLAQTCGYPLVTRLGAEVQVVAAPIYGFPGGDGFYRASLIVVRSDEPAGEIAALRGRRVAANAPDSNSGTNLLRALVAPLNRAGRFFGAVTWTGSHAASLAAVRAGHADVAAVDSVTFGLFAAHAPERIAGLRVLAETPYGPGLPLITAAATPPRELGALRDALAEVAADRELAGVRATLGLTGMAFPDFADYEVLADHARAAAAAGYPELA</sequence>
<evidence type="ECO:0000313" key="1">
    <source>
        <dbReference type="EMBL" id="MBH0236327.1"/>
    </source>
</evidence>
<comment type="caution">
    <text evidence="1">The sequence shown here is derived from an EMBL/GenBank/DDBJ whole genome shotgun (WGS) entry which is preliminary data.</text>
</comment>
<dbReference type="SUPFAM" id="SSF53850">
    <property type="entry name" value="Periplasmic binding protein-like II"/>
    <property type="match status" value="1"/>
</dbReference>
<gene>
    <name evidence="1" type="ORF">I5731_00695</name>
</gene>
<dbReference type="EMBL" id="JADZLT010000036">
    <property type="protein sequence ID" value="MBH0236327.1"/>
    <property type="molecule type" value="Genomic_DNA"/>
</dbReference>
<protein>
    <submittedName>
        <fullName evidence="1">PhnD/SsuA/transferrin family substrate-binding protein</fullName>
    </submittedName>
</protein>
<dbReference type="Pfam" id="PF12974">
    <property type="entry name" value="Phosphonate-bd"/>
    <property type="match status" value="1"/>
</dbReference>
<evidence type="ECO:0000313" key="2">
    <source>
        <dbReference type="Proteomes" id="UP000631694"/>
    </source>
</evidence>
<proteinExistence type="predicted"/>
<dbReference type="Proteomes" id="UP000631694">
    <property type="component" value="Unassembled WGS sequence"/>
</dbReference>
<keyword evidence="2" id="KW-1185">Reference proteome</keyword>
<dbReference type="PANTHER" id="PTHR35841:SF1">
    <property type="entry name" value="PHOSPHONATES-BINDING PERIPLASMIC PROTEIN"/>
    <property type="match status" value="1"/>
</dbReference>
<dbReference type="Gene3D" id="3.40.190.10">
    <property type="entry name" value="Periplasmic binding protein-like II"/>
    <property type="match status" value="2"/>
</dbReference>
<accession>A0A931HXZ1</accession>
<name>A0A931HXZ1_9HYPH</name>
<organism evidence="1 2">
    <name type="scientific">Methylobrevis albus</name>
    <dbReference type="NCBI Taxonomy" id="2793297"/>
    <lineage>
        <taxon>Bacteria</taxon>
        <taxon>Pseudomonadati</taxon>
        <taxon>Pseudomonadota</taxon>
        <taxon>Alphaproteobacteria</taxon>
        <taxon>Hyphomicrobiales</taxon>
        <taxon>Pleomorphomonadaceae</taxon>
        <taxon>Methylobrevis</taxon>
    </lineage>
</organism>
<dbReference type="RefSeq" id="WP_197309427.1">
    <property type="nucleotide sequence ID" value="NZ_JADZLT010000036.1"/>
</dbReference>
<dbReference type="PANTHER" id="PTHR35841">
    <property type="entry name" value="PHOSPHONATES-BINDING PERIPLASMIC PROTEIN"/>
    <property type="match status" value="1"/>
</dbReference>
<reference evidence="1" key="1">
    <citation type="submission" date="2020-12" db="EMBL/GenBank/DDBJ databases">
        <title>Methylobrevis albus sp. nov., isolated from fresh water lack sediment.</title>
        <authorList>
            <person name="Zou Q."/>
        </authorList>
    </citation>
    <scope>NUCLEOTIDE SEQUENCE</scope>
    <source>
        <strain evidence="1">L22</strain>
    </source>
</reference>
<dbReference type="AlphaFoldDB" id="A0A931HXZ1"/>